<dbReference type="EMBL" id="DXBR01000046">
    <property type="protein sequence ID" value="HIZ39224.1"/>
    <property type="molecule type" value="Genomic_DNA"/>
</dbReference>
<dbReference type="InterPro" id="IPR005119">
    <property type="entry name" value="LysR_subst-bd"/>
</dbReference>
<dbReference type="GO" id="GO:0003700">
    <property type="term" value="F:DNA-binding transcription factor activity"/>
    <property type="evidence" value="ECO:0007669"/>
    <property type="project" value="InterPro"/>
</dbReference>
<dbReference type="GO" id="GO:0000976">
    <property type="term" value="F:transcription cis-regulatory region binding"/>
    <property type="evidence" value="ECO:0007669"/>
    <property type="project" value="TreeGrafter"/>
</dbReference>
<reference evidence="6" key="2">
    <citation type="submission" date="2021-04" db="EMBL/GenBank/DDBJ databases">
        <authorList>
            <person name="Gilroy R."/>
        </authorList>
    </citation>
    <scope>NUCLEOTIDE SEQUENCE</scope>
    <source>
        <strain evidence="6">CHK179-28034</strain>
    </source>
</reference>
<proteinExistence type="inferred from homology"/>
<gene>
    <name evidence="6" type="ORF">H9968_04740</name>
</gene>
<keyword evidence="2" id="KW-0805">Transcription regulation</keyword>
<dbReference type="PANTHER" id="PTHR30126:SF39">
    <property type="entry name" value="HTH-TYPE TRANSCRIPTIONAL REGULATOR CYSL"/>
    <property type="match status" value="1"/>
</dbReference>
<comment type="similarity">
    <text evidence="1">Belongs to the LysR transcriptional regulatory family.</text>
</comment>
<sequence>MIDHRLHTFLTVCKYMNYTKAAQELFITQPAVSQHIRYLEKYYGVSLFSYSGKTLTLTPAGRLLLQKASAMKNDEILLKQSLLTADTGTFSYHFGVTTTIGEFVIARPLARFLRDNPKTGIQMTMANTEELLEGLRRGDYHFALVEGYFPRDEFAFRVFSTEDFVAVCSASHVFAGTPSEMPSLQAQPSRMQDLLSEPLLLRESGSGTRDILEKALDLNNISLSSFSRITEINSMYAIVQLLLADCGISFLYKTAVLPYLRTGQLRVIPLEDFHPRHDFAFLWQKGSVYGSEYEKIFCQLQTGRDATF</sequence>
<reference evidence="6" key="1">
    <citation type="journal article" date="2021" name="PeerJ">
        <title>Extensive microbial diversity within the chicken gut microbiome revealed by metagenomics and culture.</title>
        <authorList>
            <person name="Gilroy R."/>
            <person name="Ravi A."/>
            <person name="Getino M."/>
            <person name="Pursley I."/>
            <person name="Horton D.L."/>
            <person name="Alikhan N.F."/>
            <person name="Baker D."/>
            <person name="Gharbi K."/>
            <person name="Hall N."/>
            <person name="Watson M."/>
            <person name="Adriaenssens E.M."/>
            <person name="Foster-Nyarko E."/>
            <person name="Jarju S."/>
            <person name="Secka A."/>
            <person name="Antonio M."/>
            <person name="Oren A."/>
            <person name="Chaudhuri R.R."/>
            <person name="La Ragione R."/>
            <person name="Hildebrand F."/>
            <person name="Pallen M.J."/>
        </authorList>
    </citation>
    <scope>NUCLEOTIDE SEQUENCE</scope>
    <source>
        <strain evidence="6">CHK179-28034</strain>
    </source>
</reference>
<dbReference type="InterPro" id="IPR036388">
    <property type="entry name" value="WH-like_DNA-bd_sf"/>
</dbReference>
<evidence type="ECO:0000259" key="5">
    <source>
        <dbReference type="PROSITE" id="PS50931"/>
    </source>
</evidence>
<evidence type="ECO:0000256" key="1">
    <source>
        <dbReference type="ARBA" id="ARBA00009437"/>
    </source>
</evidence>
<dbReference type="AlphaFoldDB" id="A0A9D2EK77"/>
<dbReference type="Gene3D" id="3.40.190.10">
    <property type="entry name" value="Periplasmic binding protein-like II"/>
    <property type="match status" value="2"/>
</dbReference>
<evidence type="ECO:0000313" key="6">
    <source>
        <dbReference type="EMBL" id="HIZ39224.1"/>
    </source>
</evidence>
<accession>A0A9D2EK77</accession>
<evidence type="ECO:0000256" key="3">
    <source>
        <dbReference type="ARBA" id="ARBA00023125"/>
    </source>
</evidence>
<evidence type="ECO:0000256" key="2">
    <source>
        <dbReference type="ARBA" id="ARBA00023015"/>
    </source>
</evidence>
<protein>
    <submittedName>
        <fullName evidence="6">LysR family transcriptional regulator</fullName>
    </submittedName>
</protein>
<organism evidence="6 7">
    <name type="scientific">Candidatus Anaerobutyricum stercoris</name>
    <dbReference type="NCBI Taxonomy" id="2838457"/>
    <lineage>
        <taxon>Bacteria</taxon>
        <taxon>Bacillati</taxon>
        <taxon>Bacillota</taxon>
        <taxon>Clostridia</taxon>
        <taxon>Lachnospirales</taxon>
        <taxon>Lachnospiraceae</taxon>
        <taxon>Anaerobutyricum</taxon>
    </lineage>
</organism>
<keyword evidence="3" id="KW-0238">DNA-binding</keyword>
<dbReference type="InterPro" id="IPR036390">
    <property type="entry name" value="WH_DNA-bd_sf"/>
</dbReference>
<comment type="caution">
    <text evidence="6">The sequence shown here is derived from an EMBL/GenBank/DDBJ whole genome shotgun (WGS) entry which is preliminary data.</text>
</comment>
<dbReference type="PROSITE" id="PS50931">
    <property type="entry name" value="HTH_LYSR"/>
    <property type="match status" value="1"/>
</dbReference>
<keyword evidence="4" id="KW-0804">Transcription</keyword>
<dbReference type="PRINTS" id="PR00039">
    <property type="entry name" value="HTHLYSR"/>
</dbReference>
<dbReference type="Proteomes" id="UP000824049">
    <property type="component" value="Unassembled WGS sequence"/>
</dbReference>
<dbReference type="Gene3D" id="1.10.10.10">
    <property type="entry name" value="Winged helix-like DNA-binding domain superfamily/Winged helix DNA-binding domain"/>
    <property type="match status" value="1"/>
</dbReference>
<feature type="domain" description="HTH lysR-type" evidence="5">
    <location>
        <begin position="1"/>
        <end position="58"/>
    </location>
</feature>
<evidence type="ECO:0000256" key="4">
    <source>
        <dbReference type="ARBA" id="ARBA00023163"/>
    </source>
</evidence>
<dbReference type="PANTHER" id="PTHR30126">
    <property type="entry name" value="HTH-TYPE TRANSCRIPTIONAL REGULATOR"/>
    <property type="match status" value="1"/>
</dbReference>
<dbReference type="Pfam" id="PF03466">
    <property type="entry name" value="LysR_substrate"/>
    <property type="match status" value="1"/>
</dbReference>
<name>A0A9D2EK77_9FIRM</name>
<dbReference type="InterPro" id="IPR000847">
    <property type="entry name" value="LysR_HTH_N"/>
</dbReference>
<dbReference type="SUPFAM" id="SSF53850">
    <property type="entry name" value="Periplasmic binding protein-like II"/>
    <property type="match status" value="1"/>
</dbReference>
<dbReference type="Pfam" id="PF00126">
    <property type="entry name" value="HTH_1"/>
    <property type="match status" value="1"/>
</dbReference>
<dbReference type="SUPFAM" id="SSF46785">
    <property type="entry name" value="Winged helix' DNA-binding domain"/>
    <property type="match status" value="1"/>
</dbReference>
<evidence type="ECO:0000313" key="7">
    <source>
        <dbReference type="Proteomes" id="UP000824049"/>
    </source>
</evidence>